<dbReference type="InterPro" id="IPR047525">
    <property type="entry name" value="TfoX-like"/>
</dbReference>
<dbReference type="Proteomes" id="UP000195667">
    <property type="component" value="Unassembled WGS sequence"/>
</dbReference>
<keyword evidence="3" id="KW-1185">Reference proteome</keyword>
<feature type="domain" description="TfoX N-terminal" evidence="1">
    <location>
        <begin position="14"/>
        <end position="104"/>
    </location>
</feature>
<gene>
    <name evidence="2" type="ORF">CRENPOLYSF1_1140013</name>
</gene>
<dbReference type="RefSeq" id="WP_087142187.1">
    <property type="nucleotide sequence ID" value="NZ_FUKI01000018.1"/>
</dbReference>
<dbReference type="PANTHER" id="PTHR36121">
    <property type="entry name" value="PROTEIN SXY"/>
    <property type="match status" value="1"/>
</dbReference>
<dbReference type="Gene3D" id="3.30.1460.30">
    <property type="entry name" value="YgaC/TfoX-N like chaperone"/>
    <property type="match status" value="1"/>
</dbReference>
<name>A0A1R4H043_9GAMM</name>
<organism evidence="2 3">
    <name type="scientific">Crenothrix polyspora</name>
    <dbReference type="NCBI Taxonomy" id="360316"/>
    <lineage>
        <taxon>Bacteria</taxon>
        <taxon>Pseudomonadati</taxon>
        <taxon>Pseudomonadota</taxon>
        <taxon>Gammaproteobacteria</taxon>
        <taxon>Methylococcales</taxon>
        <taxon>Crenotrichaceae</taxon>
        <taxon>Crenothrix</taxon>
    </lineage>
</organism>
<dbReference type="AlphaFoldDB" id="A0A1R4H043"/>
<dbReference type="OrthoDB" id="8687154at2"/>
<evidence type="ECO:0000313" key="3">
    <source>
        <dbReference type="Proteomes" id="UP000195667"/>
    </source>
</evidence>
<evidence type="ECO:0000313" key="2">
    <source>
        <dbReference type="EMBL" id="SJM89585.1"/>
    </source>
</evidence>
<dbReference type="SUPFAM" id="SSF159894">
    <property type="entry name" value="YgaC/TfoX-N like"/>
    <property type="match status" value="1"/>
</dbReference>
<sequence length="133" mass="15163">MSTSTEFEAYILDSLKRVGSIKIGRFFGGVGFSCHSLQFAMMMEDRLYFVVDDNTRKIYEAVGMQAFSYATKKGRIQVRRYFEVPEEVIDSPEQLEHWAKEAISIAGKTKKSKSDTVESTQDIVPVDLYSILK</sequence>
<dbReference type="PANTHER" id="PTHR36121:SF1">
    <property type="entry name" value="PROTEIN SXY"/>
    <property type="match status" value="1"/>
</dbReference>
<proteinExistence type="predicted"/>
<evidence type="ECO:0000259" key="1">
    <source>
        <dbReference type="Pfam" id="PF04993"/>
    </source>
</evidence>
<accession>A0A1R4H043</accession>
<reference evidence="3" key="1">
    <citation type="submission" date="2017-02" db="EMBL/GenBank/DDBJ databases">
        <authorList>
            <person name="Daims H."/>
        </authorList>
    </citation>
    <scope>NUCLEOTIDE SEQUENCE [LARGE SCALE GENOMIC DNA]</scope>
</reference>
<protein>
    <submittedName>
        <fullName evidence="2">Regulator of competence-specific genes</fullName>
    </submittedName>
</protein>
<dbReference type="Pfam" id="PF04993">
    <property type="entry name" value="TfoX_N"/>
    <property type="match status" value="1"/>
</dbReference>
<dbReference type="EMBL" id="FUKI01000018">
    <property type="protein sequence ID" value="SJM89585.1"/>
    <property type="molecule type" value="Genomic_DNA"/>
</dbReference>
<dbReference type="InterPro" id="IPR007076">
    <property type="entry name" value="TfoX_N"/>
</dbReference>